<comment type="caution">
    <text evidence="2">The sequence shown here is derived from an EMBL/GenBank/DDBJ whole genome shotgun (WGS) entry which is preliminary data.</text>
</comment>
<proteinExistence type="predicted"/>
<organism evidence="2 3">
    <name type="scientific">Pleodorina starrii</name>
    <dbReference type="NCBI Taxonomy" id="330485"/>
    <lineage>
        <taxon>Eukaryota</taxon>
        <taxon>Viridiplantae</taxon>
        <taxon>Chlorophyta</taxon>
        <taxon>core chlorophytes</taxon>
        <taxon>Chlorophyceae</taxon>
        <taxon>CS clade</taxon>
        <taxon>Chlamydomonadales</taxon>
        <taxon>Volvocaceae</taxon>
        <taxon>Pleodorina</taxon>
    </lineage>
</organism>
<protein>
    <submittedName>
        <fullName evidence="2">Uncharacterized protein</fullName>
    </submittedName>
</protein>
<feature type="region of interest" description="Disordered" evidence="1">
    <location>
        <begin position="114"/>
        <end position="149"/>
    </location>
</feature>
<gene>
    <name evidence="2" type="primary">PLEST008109</name>
    <name evidence="2" type="ORF">PLESTB_001689700</name>
</gene>
<dbReference type="Proteomes" id="UP001165080">
    <property type="component" value="Unassembled WGS sequence"/>
</dbReference>
<dbReference type="AlphaFoldDB" id="A0A9W6BZU6"/>
<evidence type="ECO:0000256" key="1">
    <source>
        <dbReference type="SAM" id="MobiDB-lite"/>
    </source>
</evidence>
<sequence length="240" mass="26247">MELPCSLRCSHVPLEAHLEDMDATRRRLLEDLALEHLGSLAKRPRLLQPQQPQPQQQLVEESATRLTVTCFSKLHCGVYFGGATQACCHQLKLADRLCLALESRGRSHHFKISISFTTPPERDQGREGEGYDEGDKPLQADRGQGGGGRPCRLAEWRRAWGDDVTVGGVLRILPDGKPRLVSECGLVVAVESDGRRREHAWLEVSNMSVGPMPGCGCKVTALTRGSAEVAQASSDGLFLA</sequence>
<evidence type="ECO:0000313" key="2">
    <source>
        <dbReference type="EMBL" id="GLC60905.1"/>
    </source>
</evidence>
<accession>A0A9W6BZU6</accession>
<dbReference type="EMBL" id="BRXU01000039">
    <property type="protein sequence ID" value="GLC60905.1"/>
    <property type="molecule type" value="Genomic_DNA"/>
</dbReference>
<feature type="compositionally biased region" description="Basic and acidic residues" evidence="1">
    <location>
        <begin position="120"/>
        <end position="139"/>
    </location>
</feature>
<name>A0A9W6BZU6_9CHLO</name>
<reference evidence="2 3" key="1">
    <citation type="journal article" date="2023" name="Commun. Biol.">
        <title>Reorganization of the ancestral sex-determining regions during the evolution of trioecy in Pleodorina starrii.</title>
        <authorList>
            <person name="Takahashi K."/>
            <person name="Suzuki S."/>
            <person name="Kawai-Toyooka H."/>
            <person name="Yamamoto K."/>
            <person name="Hamaji T."/>
            <person name="Ootsuki R."/>
            <person name="Yamaguchi H."/>
            <person name="Kawachi M."/>
            <person name="Higashiyama T."/>
            <person name="Nozaki H."/>
        </authorList>
    </citation>
    <scope>NUCLEOTIDE SEQUENCE [LARGE SCALE GENOMIC DNA]</scope>
    <source>
        <strain evidence="2 3">NIES-4479</strain>
    </source>
</reference>
<keyword evidence="3" id="KW-1185">Reference proteome</keyword>
<evidence type="ECO:0000313" key="3">
    <source>
        <dbReference type="Proteomes" id="UP001165080"/>
    </source>
</evidence>